<organism evidence="1">
    <name type="scientific">Marseillevirus sp</name>
    <dbReference type="NCBI Taxonomy" id="2809551"/>
    <lineage>
        <taxon>Viruses</taxon>
        <taxon>Varidnaviria</taxon>
        <taxon>Bamfordvirae</taxon>
        <taxon>Nucleocytoviricota</taxon>
        <taxon>Megaviricetes</taxon>
        <taxon>Pimascovirales</taxon>
        <taxon>Pimascovirales incertae sedis</taxon>
        <taxon>Marseilleviridae</taxon>
        <taxon>Marseillevirus</taxon>
    </lineage>
</organism>
<name>A0AA96IYX8_9VIRU</name>
<accession>A0AA96IYX8</accession>
<sequence length="49" mass="5856">MFEKTTGEHLVVLEERERFGLFENFSDQKNFFSQKTSPSEDCFSRVFMV</sequence>
<gene>
    <name evidence="1" type="ORF">MarFTMF_508</name>
</gene>
<evidence type="ECO:0000313" key="1">
    <source>
        <dbReference type="EMBL" id="WNL50024.1"/>
    </source>
</evidence>
<reference evidence="1" key="1">
    <citation type="submission" date="2023-07" db="EMBL/GenBank/DDBJ databases">
        <authorList>
            <person name="Xia Y."/>
        </authorList>
    </citation>
    <scope>NUCLEOTIDE SEQUENCE</scope>
    <source>
        <strain evidence="1">F</strain>
    </source>
</reference>
<dbReference type="EMBL" id="OR343188">
    <property type="protein sequence ID" value="WNL50024.1"/>
    <property type="molecule type" value="Genomic_DNA"/>
</dbReference>
<protein>
    <submittedName>
        <fullName evidence="1">Uncharacterized protein</fullName>
    </submittedName>
</protein>
<proteinExistence type="predicted"/>